<organism evidence="1 2">
    <name type="scientific">Trifolium pratense</name>
    <name type="common">Red clover</name>
    <dbReference type="NCBI Taxonomy" id="57577"/>
    <lineage>
        <taxon>Eukaryota</taxon>
        <taxon>Viridiplantae</taxon>
        <taxon>Streptophyta</taxon>
        <taxon>Embryophyta</taxon>
        <taxon>Tracheophyta</taxon>
        <taxon>Spermatophyta</taxon>
        <taxon>Magnoliopsida</taxon>
        <taxon>eudicotyledons</taxon>
        <taxon>Gunneridae</taxon>
        <taxon>Pentapetalae</taxon>
        <taxon>rosids</taxon>
        <taxon>fabids</taxon>
        <taxon>Fabales</taxon>
        <taxon>Fabaceae</taxon>
        <taxon>Papilionoideae</taxon>
        <taxon>50 kb inversion clade</taxon>
        <taxon>NPAAA clade</taxon>
        <taxon>Hologalegina</taxon>
        <taxon>IRL clade</taxon>
        <taxon>Trifolieae</taxon>
        <taxon>Trifolium</taxon>
    </lineage>
</organism>
<dbReference type="EMBL" id="CASHSV030000013">
    <property type="protein sequence ID" value="CAJ2636598.1"/>
    <property type="molecule type" value="Genomic_DNA"/>
</dbReference>
<gene>
    <name evidence="1" type="ORF">MILVUS5_LOCUS7070</name>
</gene>
<accession>A0ACB0IXL9</accession>
<evidence type="ECO:0000313" key="1">
    <source>
        <dbReference type="EMBL" id="CAJ2636598.1"/>
    </source>
</evidence>
<comment type="caution">
    <text evidence="1">The sequence shown here is derived from an EMBL/GenBank/DDBJ whole genome shotgun (WGS) entry which is preliminary data.</text>
</comment>
<keyword evidence="2" id="KW-1185">Reference proteome</keyword>
<evidence type="ECO:0000313" key="2">
    <source>
        <dbReference type="Proteomes" id="UP001177021"/>
    </source>
</evidence>
<name>A0ACB0IXL9_TRIPR</name>
<sequence length="898" mass="100762">MAYSIGFILFLVFCFGVKVFVHAQQQTGFISIDCGGPTNFEYTDDSTKIKYSSDGSHIQTGLNRNISSVYAYPNNPNLPLPLSDLRSFPDGNRNCYRLIAGRKNSLHLIRASFLYGNYDGENKLPEFDLYVGVNFWSSVKFKNASEQVTLEILNRAESDETNVCLVNKGNGIPFISLLELRPIIDSIYKTEFGDFASLLLFKRFDIGSINGSGRYEDDVYDRIWFPLNSSSWKSISTFSLIDFTGGNNGYKAPFEVISNAATPKNENDSLEFSWISDEPNSKFYVYLYFAEVEKLNKTQLRKFNVSWNGSPLIESFVPSNLHATTVINSKSLVADEHRISIDRTEDSTLPPILNAVEIYVVRQRDAVSTFEEDVEAISDVKETYRVQRNWVGDPCEPKNYTWEGLKCNYSTSLPPRIVSLNLSRSSLSGIITPAISNLTFLESLDLCNNSLTGSMPQFLEELKSLKYLNLRGNQLSGFVSTNLLERSKNGLLTLRVDDKNLSGSSKKKKVIAPIVAPITSVLVLLIIAILYWKLRRRNATSEEEMNMINKGSSTVVSKKLQYTYAEVMEITSNFELVIGRGGFGNVYCGQMKDGNKVAVKMLSSSSTQGPKEFRTEAELLMTVHHKNLVSFIGYCDEGDKMALIYEHMANGNLKECLSENHSHCLSWERRLQIAIDAAEGLDYLHHGCKPPIIHRDVKSANILLSEDLEAKIADFGLSKVFKNSDNQNADSTMIHVDVGNEKSAIMGTMGYLDPEYYKLHNLNEKSDIYSYGVVLLELITGLSAVIKGKPSIHILEFVRPLLEKGDLNTIIDPRLKGKFDVNSGWKVLGLAISCTASTSIQRPTMSVVLTELKQCVNLESTSEREIFVPPRHIYSEFYSSSDAFKSIDSESMTYSFPR</sequence>
<reference evidence="1" key="1">
    <citation type="submission" date="2023-10" db="EMBL/GenBank/DDBJ databases">
        <authorList>
            <person name="Rodriguez Cubillos JULIANA M."/>
            <person name="De Vega J."/>
        </authorList>
    </citation>
    <scope>NUCLEOTIDE SEQUENCE</scope>
</reference>
<proteinExistence type="predicted"/>
<dbReference type="Proteomes" id="UP001177021">
    <property type="component" value="Unassembled WGS sequence"/>
</dbReference>
<protein>
    <submittedName>
        <fullName evidence="1">Uncharacterized protein</fullName>
    </submittedName>
</protein>